<reference evidence="1" key="1">
    <citation type="submission" date="2019-04" db="EMBL/GenBank/DDBJ databases">
        <title>Sequencing of skin fungus with MAO and IRED activity.</title>
        <authorList>
            <person name="Marsaioli A.J."/>
            <person name="Bonatto J.M.C."/>
            <person name="Reis Junior O."/>
        </authorList>
    </citation>
    <scope>NUCLEOTIDE SEQUENCE</scope>
    <source>
        <strain evidence="1">30M1</strain>
    </source>
</reference>
<organism evidence="1 2">
    <name type="scientific">Curvularia kusanoi</name>
    <name type="common">Cochliobolus kusanoi</name>
    <dbReference type="NCBI Taxonomy" id="90978"/>
    <lineage>
        <taxon>Eukaryota</taxon>
        <taxon>Fungi</taxon>
        <taxon>Dikarya</taxon>
        <taxon>Ascomycota</taxon>
        <taxon>Pezizomycotina</taxon>
        <taxon>Dothideomycetes</taxon>
        <taxon>Pleosporomycetidae</taxon>
        <taxon>Pleosporales</taxon>
        <taxon>Pleosporineae</taxon>
        <taxon>Pleosporaceae</taxon>
        <taxon>Curvularia</taxon>
    </lineage>
</organism>
<dbReference type="EMBL" id="SWKU01000011">
    <property type="protein sequence ID" value="KAF3002413.1"/>
    <property type="molecule type" value="Genomic_DNA"/>
</dbReference>
<protein>
    <submittedName>
        <fullName evidence="1">Uncharacterized protein</fullName>
    </submittedName>
</protein>
<proteinExistence type="predicted"/>
<dbReference type="InterPro" id="IPR038883">
    <property type="entry name" value="AN11006-like"/>
</dbReference>
<accession>A0A9P4TDZ1</accession>
<name>A0A9P4TDZ1_CURKU</name>
<dbReference type="Proteomes" id="UP000801428">
    <property type="component" value="Unassembled WGS sequence"/>
</dbReference>
<evidence type="ECO:0000313" key="1">
    <source>
        <dbReference type="EMBL" id="KAF3002413.1"/>
    </source>
</evidence>
<comment type="caution">
    <text evidence="1">The sequence shown here is derived from an EMBL/GenBank/DDBJ whole genome shotgun (WGS) entry which is preliminary data.</text>
</comment>
<keyword evidence="2" id="KW-1185">Reference proteome</keyword>
<gene>
    <name evidence="1" type="ORF">E8E13_003195</name>
</gene>
<sequence>MDFFIAKVVDFPPTRTLTAVSVPTFRFMDLPPELRVKVYEELVVVGRVFYTPECCETTESCLFGNLAKFPCPDLSILRASRATHEEAGHVYLGKNCFVMPSRWSTFLPFYRGPDKRRHIFSRMAFEKAKHIAVVLFPRTGSYPLTMNHTDWDDHEFETGVTFESMTKRERMKLAHSNSLTWTLDYYEEVFEMLLEFKNLQVIELDFTGAYCAHGCCRVVSVDWEGLIGHASRFRIHGIRTTVESEVIKEAWSEVTQLTPEEIDHILEIHIIGTEDSEAET</sequence>
<evidence type="ECO:0000313" key="2">
    <source>
        <dbReference type="Proteomes" id="UP000801428"/>
    </source>
</evidence>
<dbReference type="PANTHER" id="PTHR42085:SF1">
    <property type="entry name" value="F-BOX DOMAIN-CONTAINING PROTEIN"/>
    <property type="match status" value="1"/>
</dbReference>
<dbReference type="OrthoDB" id="62952at2759"/>
<dbReference type="AlphaFoldDB" id="A0A9P4TDZ1"/>
<dbReference type="PANTHER" id="PTHR42085">
    <property type="entry name" value="F-BOX DOMAIN-CONTAINING PROTEIN"/>
    <property type="match status" value="1"/>
</dbReference>